<feature type="transmembrane region" description="Helical" evidence="7">
    <location>
        <begin position="81"/>
        <end position="111"/>
    </location>
</feature>
<keyword evidence="3" id="KW-1003">Cell membrane</keyword>
<sequence length="149" mass="16733">MQRVLATYDRVAEALSGKWIESGALLLTRLALAQVFWSSGRTKVVDGTWFQIDETQYFLFEEFGLPISPQIMVPMSMYAEFFLPVLVALGLFTRIGAAGLLGMSLVIQFLIFPEAWWPVHSLWAALALVLLSRGGGRFSLDALFIKMRQ</sequence>
<keyword evidence="5 7" id="KW-1133">Transmembrane helix</keyword>
<dbReference type="InterPro" id="IPR032808">
    <property type="entry name" value="DoxX"/>
</dbReference>
<dbReference type="InterPro" id="IPR051907">
    <property type="entry name" value="DoxX-like_oxidoreductase"/>
</dbReference>
<dbReference type="Proteomes" id="UP001206067">
    <property type="component" value="Unassembled WGS sequence"/>
</dbReference>
<evidence type="ECO:0000256" key="6">
    <source>
        <dbReference type="ARBA" id="ARBA00023136"/>
    </source>
</evidence>
<protein>
    <submittedName>
        <fullName evidence="8">DoxX family protein</fullName>
    </submittedName>
</protein>
<dbReference type="Pfam" id="PF07681">
    <property type="entry name" value="DoxX"/>
    <property type="match status" value="1"/>
</dbReference>
<evidence type="ECO:0000313" key="9">
    <source>
        <dbReference type="Proteomes" id="UP001206067"/>
    </source>
</evidence>
<gene>
    <name evidence="8" type="ORF">NSO95_01985</name>
</gene>
<evidence type="ECO:0000256" key="1">
    <source>
        <dbReference type="ARBA" id="ARBA00004651"/>
    </source>
</evidence>
<evidence type="ECO:0000256" key="3">
    <source>
        <dbReference type="ARBA" id="ARBA00022475"/>
    </source>
</evidence>
<comment type="subcellular location">
    <subcellularLocation>
        <location evidence="1">Cell membrane</location>
        <topology evidence="1">Multi-pass membrane protein</topology>
    </subcellularLocation>
</comment>
<evidence type="ECO:0000256" key="4">
    <source>
        <dbReference type="ARBA" id="ARBA00022692"/>
    </source>
</evidence>
<keyword evidence="9" id="KW-1185">Reference proteome</keyword>
<dbReference type="PANTHER" id="PTHR33452:SF1">
    <property type="entry name" value="INNER MEMBRANE PROTEIN YPHA-RELATED"/>
    <property type="match status" value="1"/>
</dbReference>
<proteinExistence type="inferred from homology"/>
<comment type="similarity">
    <text evidence="2">Belongs to the DoxX family.</text>
</comment>
<dbReference type="RefSeq" id="WP_257594464.1">
    <property type="nucleotide sequence ID" value="NZ_JANKHH010000001.1"/>
</dbReference>
<keyword evidence="6 7" id="KW-0472">Membrane</keyword>
<comment type="caution">
    <text evidence="8">The sequence shown here is derived from an EMBL/GenBank/DDBJ whole genome shotgun (WGS) entry which is preliminary data.</text>
</comment>
<dbReference type="PANTHER" id="PTHR33452">
    <property type="entry name" value="OXIDOREDUCTASE CATD-RELATED"/>
    <property type="match status" value="1"/>
</dbReference>
<dbReference type="EMBL" id="JANKHH010000001">
    <property type="protein sequence ID" value="MCR2832705.1"/>
    <property type="molecule type" value="Genomic_DNA"/>
</dbReference>
<evidence type="ECO:0000256" key="2">
    <source>
        <dbReference type="ARBA" id="ARBA00006679"/>
    </source>
</evidence>
<organism evidence="8 9">
    <name type="scientific">Parerythrobacter lacustris</name>
    <dbReference type="NCBI Taxonomy" id="2969984"/>
    <lineage>
        <taxon>Bacteria</taxon>
        <taxon>Pseudomonadati</taxon>
        <taxon>Pseudomonadota</taxon>
        <taxon>Alphaproteobacteria</taxon>
        <taxon>Sphingomonadales</taxon>
        <taxon>Erythrobacteraceae</taxon>
        <taxon>Parerythrobacter</taxon>
    </lineage>
</organism>
<feature type="transmembrane region" description="Helical" evidence="7">
    <location>
        <begin position="123"/>
        <end position="145"/>
    </location>
</feature>
<keyword evidence="4 7" id="KW-0812">Transmembrane</keyword>
<evidence type="ECO:0000313" key="8">
    <source>
        <dbReference type="EMBL" id="MCR2832705.1"/>
    </source>
</evidence>
<evidence type="ECO:0000256" key="7">
    <source>
        <dbReference type="SAM" id="Phobius"/>
    </source>
</evidence>
<evidence type="ECO:0000256" key="5">
    <source>
        <dbReference type="ARBA" id="ARBA00022989"/>
    </source>
</evidence>
<accession>A0ABT1XM13</accession>
<name>A0ABT1XM13_9SPHN</name>
<reference evidence="8 9" key="1">
    <citation type="submission" date="2022-08" db="EMBL/GenBank/DDBJ databases">
        <title>Polyphasic taxonomy analysis of Qipengyuania sp.RS5-5.</title>
        <authorList>
            <person name="Xamxidin M."/>
            <person name="Wu M."/>
        </authorList>
    </citation>
    <scope>NUCLEOTIDE SEQUENCE [LARGE SCALE GENOMIC DNA]</scope>
    <source>
        <strain evidence="8 9">RS5-5</strain>
    </source>
</reference>